<dbReference type="EMBL" id="CAXIEN010000210">
    <property type="protein sequence ID" value="CAL1286941.1"/>
    <property type="molecule type" value="Genomic_DNA"/>
</dbReference>
<dbReference type="Proteomes" id="UP001497382">
    <property type="component" value="Unassembled WGS sequence"/>
</dbReference>
<organism evidence="1 2">
    <name type="scientific">Larinioides sclopetarius</name>
    <dbReference type="NCBI Taxonomy" id="280406"/>
    <lineage>
        <taxon>Eukaryota</taxon>
        <taxon>Metazoa</taxon>
        <taxon>Ecdysozoa</taxon>
        <taxon>Arthropoda</taxon>
        <taxon>Chelicerata</taxon>
        <taxon>Arachnida</taxon>
        <taxon>Araneae</taxon>
        <taxon>Araneomorphae</taxon>
        <taxon>Entelegynae</taxon>
        <taxon>Araneoidea</taxon>
        <taxon>Araneidae</taxon>
        <taxon>Larinioides</taxon>
    </lineage>
</organism>
<accession>A0AAV2ATS0</accession>
<sequence length="170" mass="20223">MNRLTVRSWNRTWSSERSLRHDKFHRLSIRACYNAWSGARSGRNDLNGLTTGFCYGFWCLELESRSRTFRCRWECRSRSFRCAWQDNAINASIRVCFCSGCGSWACWFHMNRLTVWSWNRTWSSKRSLRHDKFYRLSIRACYNAWSGSRSGRNDLNGLTTGFCYGLWCLE</sequence>
<name>A0AAV2ATS0_9ARAC</name>
<comment type="caution">
    <text evidence="1">The sequence shown here is derived from an EMBL/GenBank/DDBJ whole genome shotgun (WGS) entry which is preliminary data.</text>
</comment>
<evidence type="ECO:0000313" key="2">
    <source>
        <dbReference type="Proteomes" id="UP001497382"/>
    </source>
</evidence>
<evidence type="ECO:0000313" key="1">
    <source>
        <dbReference type="EMBL" id="CAL1286941.1"/>
    </source>
</evidence>
<keyword evidence="2" id="KW-1185">Reference proteome</keyword>
<proteinExistence type="predicted"/>
<protein>
    <submittedName>
        <fullName evidence="1">Uncharacterized protein</fullName>
    </submittedName>
</protein>
<reference evidence="1 2" key="1">
    <citation type="submission" date="2024-04" db="EMBL/GenBank/DDBJ databases">
        <authorList>
            <person name="Rising A."/>
            <person name="Reimegard J."/>
            <person name="Sonavane S."/>
            <person name="Akerstrom W."/>
            <person name="Nylinder S."/>
            <person name="Hedman E."/>
            <person name="Kallberg Y."/>
        </authorList>
    </citation>
    <scope>NUCLEOTIDE SEQUENCE [LARGE SCALE GENOMIC DNA]</scope>
</reference>
<feature type="non-terminal residue" evidence="1">
    <location>
        <position position="170"/>
    </location>
</feature>
<gene>
    <name evidence="1" type="ORF">LARSCL_LOCUS14525</name>
</gene>
<dbReference type="AlphaFoldDB" id="A0AAV2ATS0"/>